<protein>
    <submittedName>
        <fullName evidence="1">Uncharacterized protein</fullName>
    </submittedName>
</protein>
<dbReference type="AlphaFoldDB" id="A0A502CHB3"/>
<dbReference type="RefSeq" id="WP_140743995.1">
    <property type="nucleotide sequence ID" value="NZ_RCZM01000009.1"/>
</dbReference>
<reference evidence="1 2" key="1">
    <citation type="journal article" date="2019" name="Environ. Microbiol.">
        <title>Species interactions and distinct microbial communities in high Arctic permafrost affected cryosols are associated with the CH4 and CO2 gas fluxes.</title>
        <authorList>
            <person name="Altshuler I."/>
            <person name="Hamel J."/>
            <person name="Turney S."/>
            <person name="Magnuson E."/>
            <person name="Levesque R."/>
            <person name="Greer C."/>
            <person name="Whyte L.G."/>
        </authorList>
    </citation>
    <scope>NUCLEOTIDE SEQUENCE [LARGE SCALE GENOMIC DNA]</scope>
    <source>
        <strain evidence="1 2">S9.3A</strain>
    </source>
</reference>
<name>A0A502CHB3_9MICO</name>
<proteinExistence type="predicted"/>
<accession>A0A502CHB3</accession>
<comment type="caution">
    <text evidence="1">The sequence shown here is derived from an EMBL/GenBank/DDBJ whole genome shotgun (WGS) entry which is preliminary data.</text>
</comment>
<evidence type="ECO:0000313" key="2">
    <source>
        <dbReference type="Proteomes" id="UP000317722"/>
    </source>
</evidence>
<sequence length="81" mass="8480">MSKSFNITVGALVAGTIIGAGMVLGISSATAGPAAPYVAPECQQAVQISHDYNATTDQTERATLYDAYLVRSKVCLSYPRP</sequence>
<keyword evidence="2" id="KW-1185">Reference proteome</keyword>
<dbReference type="Proteomes" id="UP000317722">
    <property type="component" value="Unassembled WGS sequence"/>
</dbReference>
<organism evidence="1 2">
    <name type="scientific">Pedococcus bigeumensis</name>
    <dbReference type="NCBI Taxonomy" id="433644"/>
    <lineage>
        <taxon>Bacteria</taxon>
        <taxon>Bacillati</taxon>
        <taxon>Actinomycetota</taxon>
        <taxon>Actinomycetes</taxon>
        <taxon>Micrococcales</taxon>
        <taxon>Intrasporangiaceae</taxon>
        <taxon>Pedococcus</taxon>
    </lineage>
</organism>
<evidence type="ECO:0000313" key="1">
    <source>
        <dbReference type="EMBL" id="TPG12567.1"/>
    </source>
</evidence>
<gene>
    <name evidence="1" type="ORF">EAH86_19880</name>
</gene>
<dbReference type="EMBL" id="RCZM01000009">
    <property type="protein sequence ID" value="TPG12567.1"/>
    <property type="molecule type" value="Genomic_DNA"/>
</dbReference>